<name>D8TA63_SELML</name>
<keyword evidence="3" id="KW-1185">Reference proteome</keyword>
<proteinExistence type="predicted"/>
<dbReference type="KEGG" id="smo:SELMODRAFT_430686"/>
<gene>
    <name evidence="2" type="ORF">SELMODRAFT_430686</name>
</gene>
<dbReference type="STRING" id="88036.D8TA63"/>
<organism evidence="3">
    <name type="scientific">Selaginella moellendorffii</name>
    <name type="common">Spikemoss</name>
    <dbReference type="NCBI Taxonomy" id="88036"/>
    <lineage>
        <taxon>Eukaryota</taxon>
        <taxon>Viridiplantae</taxon>
        <taxon>Streptophyta</taxon>
        <taxon>Embryophyta</taxon>
        <taxon>Tracheophyta</taxon>
        <taxon>Lycopodiopsida</taxon>
        <taxon>Selaginellales</taxon>
        <taxon>Selaginellaceae</taxon>
        <taxon>Selaginella</taxon>
    </lineage>
</organism>
<dbReference type="eggNOG" id="ENOG502RRSN">
    <property type="taxonomic scope" value="Eukaryota"/>
</dbReference>
<dbReference type="Proteomes" id="UP000001514">
    <property type="component" value="Unassembled WGS sequence"/>
</dbReference>
<dbReference type="Gramene" id="EFJ06409">
    <property type="protein sequence ID" value="EFJ06409"/>
    <property type="gene ID" value="SELMODRAFT_430686"/>
</dbReference>
<reference evidence="2 3" key="1">
    <citation type="journal article" date="2011" name="Science">
        <title>The Selaginella genome identifies genetic changes associated with the evolution of vascular plants.</title>
        <authorList>
            <person name="Banks J.A."/>
            <person name="Nishiyama T."/>
            <person name="Hasebe M."/>
            <person name="Bowman J.L."/>
            <person name="Gribskov M."/>
            <person name="dePamphilis C."/>
            <person name="Albert V.A."/>
            <person name="Aono N."/>
            <person name="Aoyama T."/>
            <person name="Ambrose B.A."/>
            <person name="Ashton N.W."/>
            <person name="Axtell M.J."/>
            <person name="Barker E."/>
            <person name="Barker M.S."/>
            <person name="Bennetzen J.L."/>
            <person name="Bonawitz N.D."/>
            <person name="Chapple C."/>
            <person name="Cheng C."/>
            <person name="Correa L.G."/>
            <person name="Dacre M."/>
            <person name="DeBarry J."/>
            <person name="Dreyer I."/>
            <person name="Elias M."/>
            <person name="Engstrom E.M."/>
            <person name="Estelle M."/>
            <person name="Feng L."/>
            <person name="Finet C."/>
            <person name="Floyd S.K."/>
            <person name="Frommer W.B."/>
            <person name="Fujita T."/>
            <person name="Gramzow L."/>
            <person name="Gutensohn M."/>
            <person name="Harholt J."/>
            <person name="Hattori M."/>
            <person name="Heyl A."/>
            <person name="Hirai T."/>
            <person name="Hiwatashi Y."/>
            <person name="Ishikawa M."/>
            <person name="Iwata M."/>
            <person name="Karol K.G."/>
            <person name="Koehler B."/>
            <person name="Kolukisaoglu U."/>
            <person name="Kubo M."/>
            <person name="Kurata T."/>
            <person name="Lalonde S."/>
            <person name="Li K."/>
            <person name="Li Y."/>
            <person name="Litt A."/>
            <person name="Lyons E."/>
            <person name="Manning G."/>
            <person name="Maruyama T."/>
            <person name="Michael T.P."/>
            <person name="Mikami K."/>
            <person name="Miyazaki S."/>
            <person name="Morinaga S."/>
            <person name="Murata T."/>
            <person name="Mueller-Roeber B."/>
            <person name="Nelson D.R."/>
            <person name="Obara M."/>
            <person name="Oguri Y."/>
            <person name="Olmstead R.G."/>
            <person name="Onodera N."/>
            <person name="Petersen B.L."/>
            <person name="Pils B."/>
            <person name="Prigge M."/>
            <person name="Rensing S.A."/>
            <person name="Riano-Pachon D.M."/>
            <person name="Roberts A.W."/>
            <person name="Sato Y."/>
            <person name="Scheller H.V."/>
            <person name="Schulz B."/>
            <person name="Schulz C."/>
            <person name="Shakirov E.V."/>
            <person name="Shibagaki N."/>
            <person name="Shinohara N."/>
            <person name="Shippen D.E."/>
            <person name="Soerensen I."/>
            <person name="Sotooka R."/>
            <person name="Sugimoto N."/>
            <person name="Sugita M."/>
            <person name="Sumikawa N."/>
            <person name="Tanurdzic M."/>
            <person name="Theissen G."/>
            <person name="Ulvskov P."/>
            <person name="Wakazuki S."/>
            <person name="Weng J.K."/>
            <person name="Willats W.W."/>
            <person name="Wipf D."/>
            <person name="Wolf P.G."/>
            <person name="Yang L."/>
            <person name="Zimmer A.D."/>
            <person name="Zhu Q."/>
            <person name="Mitros T."/>
            <person name="Hellsten U."/>
            <person name="Loque D."/>
            <person name="Otillar R."/>
            <person name="Salamov A."/>
            <person name="Schmutz J."/>
            <person name="Shapiro H."/>
            <person name="Lindquist E."/>
            <person name="Lucas S."/>
            <person name="Rokhsar D."/>
            <person name="Grigoriev I.V."/>
        </authorList>
    </citation>
    <scope>NUCLEOTIDE SEQUENCE [LARGE SCALE GENOMIC DNA]</scope>
</reference>
<keyword evidence="1" id="KW-0175">Coiled coil</keyword>
<evidence type="ECO:0000313" key="2">
    <source>
        <dbReference type="EMBL" id="EFJ06409.1"/>
    </source>
</evidence>
<feature type="coiled-coil region" evidence="1">
    <location>
        <begin position="81"/>
        <end position="143"/>
    </location>
</feature>
<sequence length="229" mass="27450">MAPPSKQDMLQTLDRAAFAGNVYVMMPQDRNDLRDNLSKYWDHVAQHDGLVSTKSRLEAENAKLNARLIDCIEGGKKKCDCEKLTVDLNKCKEEKNHAKEDKKKVEVKLEKCEKGREGDRTKLKECQNRVWCLEEEIKRLKNQPPKVIRVKEYITRYVPQYITKYVPQYINRYVTRYVPQYITRYVTQYVPQYVTRYVTQYVTQPCYNYVYRPCYSACAWGWNQCRRWW</sequence>
<dbReference type="AlphaFoldDB" id="D8TA63"/>
<dbReference type="OrthoDB" id="6342474at2759"/>
<dbReference type="EMBL" id="GL377701">
    <property type="protein sequence ID" value="EFJ06409.1"/>
    <property type="molecule type" value="Genomic_DNA"/>
</dbReference>
<dbReference type="InParanoid" id="D8TA63"/>
<evidence type="ECO:0000256" key="1">
    <source>
        <dbReference type="SAM" id="Coils"/>
    </source>
</evidence>
<evidence type="ECO:0000313" key="3">
    <source>
        <dbReference type="Proteomes" id="UP000001514"/>
    </source>
</evidence>
<accession>D8TA63</accession>
<dbReference type="HOGENOM" id="CLU_1211557_0_0_1"/>
<protein>
    <submittedName>
        <fullName evidence="2">Uncharacterized protein</fullName>
    </submittedName>
</protein>